<keyword evidence="2" id="KW-1185">Reference proteome</keyword>
<proteinExistence type="predicted"/>
<evidence type="ECO:0000313" key="1">
    <source>
        <dbReference type="EMBL" id="CAG8675601.1"/>
    </source>
</evidence>
<evidence type="ECO:0000313" key="2">
    <source>
        <dbReference type="Proteomes" id="UP000789702"/>
    </source>
</evidence>
<dbReference type="Proteomes" id="UP000789702">
    <property type="component" value="Unassembled WGS sequence"/>
</dbReference>
<name>A0ACA9NUJ5_9GLOM</name>
<protein>
    <submittedName>
        <fullName evidence="1">13450_t:CDS:1</fullName>
    </submittedName>
</protein>
<comment type="caution">
    <text evidence="1">The sequence shown here is derived from an EMBL/GenBank/DDBJ whole genome shotgun (WGS) entry which is preliminary data.</text>
</comment>
<feature type="non-terminal residue" evidence="1">
    <location>
        <position position="1"/>
    </location>
</feature>
<dbReference type="EMBL" id="CAJVPU010020224">
    <property type="protein sequence ID" value="CAG8675601.1"/>
    <property type="molecule type" value="Genomic_DNA"/>
</dbReference>
<reference evidence="1" key="1">
    <citation type="submission" date="2021-06" db="EMBL/GenBank/DDBJ databases">
        <authorList>
            <person name="Kallberg Y."/>
            <person name="Tangrot J."/>
            <person name="Rosling A."/>
        </authorList>
    </citation>
    <scope>NUCLEOTIDE SEQUENCE</scope>
    <source>
        <strain evidence="1">IL203A</strain>
    </source>
</reference>
<accession>A0ACA9NUJ5</accession>
<sequence length="333" mass="37824">QISSEGLKVLTTLTSVGRLEVTDEFLKPILIPRVSGTEGNVKVQKFIISEFQKLGWDIEEDTFKDTTPYGEVLFNNIIVTKDIKAKRRLVLAAHFDSKYFPPPNNFVGATDSAVPCAMLIDLAHRLNPYFNNRIDNDLTLQIIFFDGEEAFKVWTSNDSLYGSRHLAAKWETTYMMTNSNPDNKARNVLDSIDVLVLLDLLGAAQPNFVNFFKTTSWMFLELAKIETRLYEEKIFNPISPEELLEVTYFDANSINSHIGHIEDDHIPFLNRGVPVLHIIAYPFPAVWHTVADNISAIDNATVYKLNTIFRIFTAEYLGIDPSLPAIRPHDELI</sequence>
<gene>
    <name evidence="1" type="ORF">DHETER_LOCUS10389</name>
</gene>
<organism evidence="1 2">
    <name type="scientific">Dentiscutata heterogama</name>
    <dbReference type="NCBI Taxonomy" id="1316150"/>
    <lineage>
        <taxon>Eukaryota</taxon>
        <taxon>Fungi</taxon>
        <taxon>Fungi incertae sedis</taxon>
        <taxon>Mucoromycota</taxon>
        <taxon>Glomeromycotina</taxon>
        <taxon>Glomeromycetes</taxon>
        <taxon>Diversisporales</taxon>
        <taxon>Gigasporaceae</taxon>
        <taxon>Dentiscutata</taxon>
    </lineage>
</organism>